<protein>
    <submittedName>
        <fullName evidence="2">Uncharacterized protein</fullName>
    </submittedName>
</protein>
<accession>A0A0E9PBC3</accession>
<evidence type="ECO:0000256" key="1">
    <source>
        <dbReference type="SAM" id="MobiDB-lite"/>
    </source>
</evidence>
<dbReference type="AlphaFoldDB" id="A0A0E9PBC3"/>
<feature type="region of interest" description="Disordered" evidence="1">
    <location>
        <begin position="1"/>
        <end position="20"/>
    </location>
</feature>
<proteinExistence type="predicted"/>
<evidence type="ECO:0000313" key="2">
    <source>
        <dbReference type="EMBL" id="JAH01809.1"/>
    </source>
</evidence>
<sequence length="53" mass="6014">MLYKQGHTRTHACTHTHTRTHTHTIRTNTISTVTISLANTLCLQGTRKDLLDI</sequence>
<dbReference type="EMBL" id="GBXM01106768">
    <property type="protein sequence ID" value="JAH01809.1"/>
    <property type="molecule type" value="Transcribed_RNA"/>
</dbReference>
<organism evidence="2">
    <name type="scientific">Anguilla anguilla</name>
    <name type="common">European freshwater eel</name>
    <name type="synonym">Muraena anguilla</name>
    <dbReference type="NCBI Taxonomy" id="7936"/>
    <lineage>
        <taxon>Eukaryota</taxon>
        <taxon>Metazoa</taxon>
        <taxon>Chordata</taxon>
        <taxon>Craniata</taxon>
        <taxon>Vertebrata</taxon>
        <taxon>Euteleostomi</taxon>
        <taxon>Actinopterygii</taxon>
        <taxon>Neopterygii</taxon>
        <taxon>Teleostei</taxon>
        <taxon>Anguilliformes</taxon>
        <taxon>Anguillidae</taxon>
        <taxon>Anguilla</taxon>
    </lineage>
</organism>
<reference evidence="2" key="2">
    <citation type="journal article" date="2015" name="Fish Shellfish Immunol.">
        <title>Early steps in the European eel (Anguilla anguilla)-Vibrio vulnificus interaction in the gills: Role of the RtxA13 toxin.</title>
        <authorList>
            <person name="Callol A."/>
            <person name="Pajuelo D."/>
            <person name="Ebbesson L."/>
            <person name="Teles M."/>
            <person name="MacKenzie S."/>
            <person name="Amaro C."/>
        </authorList>
    </citation>
    <scope>NUCLEOTIDE SEQUENCE</scope>
</reference>
<name>A0A0E9PBC3_ANGAN</name>
<reference evidence="2" key="1">
    <citation type="submission" date="2014-11" db="EMBL/GenBank/DDBJ databases">
        <authorList>
            <person name="Amaro Gonzalez C."/>
        </authorList>
    </citation>
    <scope>NUCLEOTIDE SEQUENCE</scope>
</reference>